<comment type="caution">
    <text evidence="2">The sequence shown here is derived from an EMBL/GenBank/DDBJ whole genome shotgun (WGS) entry which is preliminary data.</text>
</comment>
<evidence type="ECO:0000313" key="3">
    <source>
        <dbReference type="Proteomes" id="UP001501274"/>
    </source>
</evidence>
<feature type="region of interest" description="Disordered" evidence="1">
    <location>
        <begin position="66"/>
        <end position="91"/>
    </location>
</feature>
<keyword evidence="3" id="KW-1185">Reference proteome</keyword>
<evidence type="ECO:0000256" key="1">
    <source>
        <dbReference type="SAM" id="MobiDB-lite"/>
    </source>
</evidence>
<accession>A0AAW3CD17</accession>
<dbReference type="EMBL" id="JBAMZN010000001">
    <property type="protein sequence ID" value="KAL0531453.1"/>
    <property type="molecule type" value="Genomic_DNA"/>
</dbReference>
<proteinExistence type="predicted"/>
<organism evidence="2 3">
    <name type="scientific">Leishmania naiffi</name>
    <dbReference type="NCBI Taxonomy" id="5678"/>
    <lineage>
        <taxon>Eukaryota</taxon>
        <taxon>Discoba</taxon>
        <taxon>Euglenozoa</taxon>
        <taxon>Kinetoplastea</taxon>
        <taxon>Metakinetoplastina</taxon>
        <taxon>Trypanosomatida</taxon>
        <taxon>Trypanosomatidae</taxon>
        <taxon>Leishmaniinae</taxon>
        <taxon>Leishmania</taxon>
        <taxon>Leishmania naiffi species complex</taxon>
    </lineage>
</organism>
<dbReference type="AlphaFoldDB" id="A0AAW3CD17"/>
<gene>
    <name evidence="2" type="ORF">Q4I28_000429</name>
</gene>
<evidence type="ECO:0000313" key="2">
    <source>
        <dbReference type="EMBL" id="KAL0531453.1"/>
    </source>
</evidence>
<feature type="compositionally biased region" description="Basic and acidic residues" evidence="1">
    <location>
        <begin position="74"/>
        <end position="85"/>
    </location>
</feature>
<reference evidence="2 3" key="1">
    <citation type="submission" date="2024-02" db="EMBL/GenBank/DDBJ databases">
        <title>FIRST GENOME SEQUENCES OF Leishmania (Viannia) shawi, Leishmania (Viannia) lindenbergi AND Leishmania (Viannia) utingensis.</title>
        <authorList>
            <person name="Resadore F."/>
            <person name="Custodio M.G.F."/>
            <person name="Boite M.C."/>
            <person name="Cupolillo E."/>
            <person name="Ferreira G.E.M."/>
        </authorList>
    </citation>
    <scope>NUCLEOTIDE SEQUENCE [LARGE SCALE GENOMIC DNA]</scope>
    <source>
        <strain evidence="2 3">MDAS/BR/1979/M5533</strain>
    </source>
</reference>
<sequence length="91" mass="9983">MATEAQVIMGRAGKASATGVRLLALAEMSIYKLQWTMMEVAGDELRHSPAQKLKVPLNEEMAPTSLALPLDMRQSSRSDTADRSRCMLCQS</sequence>
<name>A0AAW3CD17_9TRYP</name>
<dbReference type="Proteomes" id="UP001501274">
    <property type="component" value="Unassembled WGS sequence"/>
</dbReference>
<protein>
    <submittedName>
        <fullName evidence="2">Uncharacterized protein</fullName>
    </submittedName>
</protein>